<organism evidence="5 6">
    <name type="scientific">Lactobacillus bombicola</name>
    <dbReference type="NCBI Taxonomy" id="1505723"/>
    <lineage>
        <taxon>Bacteria</taxon>
        <taxon>Bacillati</taxon>
        <taxon>Bacillota</taxon>
        <taxon>Bacilli</taxon>
        <taxon>Lactobacillales</taxon>
        <taxon>Lactobacillaceae</taxon>
        <taxon>Lactobacillus</taxon>
    </lineage>
</organism>
<accession>A0A1I1TN64</accession>
<dbReference type="Pfam" id="PF13102">
    <property type="entry name" value="Phage_int_SAM_5"/>
    <property type="match status" value="1"/>
</dbReference>
<proteinExistence type="inferred from homology"/>
<evidence type="ECO:0000259" key="4">
    <source>
        <dbReference type="PROSITE" id="PS51898"/>
    </source>
</evidence>
<protein>
    <submittedName>
        <fullName evidence="5">Site-specific recombinase XerD</fullName>
    </submittedName>
</protein>
<dbReference type="PANTHER" id="PTHR30349">
    <property type="entry name" value="PHAGE INTEGRASE-RELATED"/>
    <property type="match status" value="1"/>
</dbReference>
<comment type="similarity">
    <text evidence="1">Belongs to the 'phage' integrase family.</text>
</comment>
<name>A0A1I1TN64_9LACO</name>
<dbReference type="PROSITE" id="PS51898">
    <property type="entry name" value="TYR_RECOMBINASE"/>
    <property type="match status" value="1"/>
</dbReference>
<dbReference type="GO" id="GO:0003677">
    <property type="term" value="F:DNA binding"/>
    <property type="evidence" value="ECO:0007669"/>
    <property type="project" value="UniProtKB-KW"/>
</dbReference>
<dbReference type="InterPro" id="IPR050090">
    <property type="entry name" value="Tyrosine_recombinase_XerCD"/>
</dbReference>
<dbReference type="EMBL" id="FOMN01000011">
    <property type="protein sequence ID" value="SFD60082.1"/>
    <property type="molecule type" value="Genomic_DNA"/>
</dbReference>
<dbReference type="InterPro" id="IPR028259">
    <property type="entry name" value="AP2-like_int_N"/>
</dbReference>
<dbReference type="CDD" id="cd01189">
    <property type="entry name" value="INT_ICEBs1_C_like"/>
    <property type="match status" value="1"/>
</dbReference>
<keyword evidence="2" id="KW-0238">DNA-binding</keyword>
<dbReference type="Proteomes" id="UP000199599">
    <property type="component" value="Unassembled WGS sequence"/>
</dbReference>
<evidence type="ECO:0000256" key="1">
    <source>
        <dbReference type="ARBA" id="ARBA00008857"/>
    </source>
</evidence>
<reference evidence="6" key="1">
    <citation type="submission" date="2016-10" db="EMBL/GenBank/DDBJ databases">
        <authorList>
            <person name="Varghese N."/>
            <person name="Submissions S."/>
        </authorList>
    </citation>
    <scope>NUCLEOTIDE SEQUENCE [LARGE SCALE GENOMIC DNA]</scope>
    <source>
        <strain evidence="6">R-53102</strain>
    </source>
</reference>
<dbReference type="PANTHER" id="PTHR30349:SF64">
    <property type="entry name" value="PROPHAGE INTEGRASE INTD-RELATED"/>
    <property type="match status" value="1"/>
</dbReference>
<dbReference type="STRING" id="1505723.SAMN04487792_1518"/>
<dbReference type="GO" id="GO:0015074">
    <property type="term" value="P:DNA integration"/>
    <property type="evidence" value="ECO:0007669"/>
    <property type="project" value="InterPro"/>
</dbReference>
<evidence type="ECO:0000256" key="2">
    <source>
        <dbReference type="ARBA" id="ARBA00023125"/>
    </source>
</evidence>
<gene>
    <name evidence="5" type="ORF">SAMN04487792_1518</name>
</gene>
<evidence type="ECO:0000256" key="3">
    <source>
        <dbReference type="ARBA" id="ARBA00023172"/>
    </source>
</evidence>
<dbReference type="InterPro" id="IPR011010">
    <property type="entry name" value="DNA_brk_join_enz"/>
</dbReference>
<dbReference type="InterPro" id="IPR010998">
    <property type="entry name" value="Integrase_recombinase_N"/>
</dbReference>
<dbReference type="Pfam" id="PF00589">
    <property type="entry name" value="Phage_integrase"/>
    <property type="match status" value="1"/>
</dbReference>
<dbReference type="SUPFAM" id="SSF56349">
    <property type="entry name" value="DNA breaking-rejoining enzymes"/>
    <property type="match status" value="1"/>
</dbReference>
<dbReference type="AlphaFoldDB" id="A0A1I1TN64"/>
<evidence type="ECO:0000313" key="5">
    <source>
        <dbReference type="EMBL" id="SFD60082.1"/>
    </source>
</evidence>
<dbReference type="InterPro" id="IPR013762">
    <property type="entry name" value="Integrase-like_cat_sf"/>
</dbReference>
<evidence type="ECO:0000313" key="6">
    <source>
        <dbReference type="Proteomes" id="UP000199599"/>
    </source>
</evidence>
<keyword evidence="3" id="KW-0233">DNA recombination</keyword>
<dbReference type="InterPro" id="IPR002104">
    <property type="entry name" value="Integrase_catalytic"/>
</dbReference>
<sequence length="375" mass="43518">MAIYKRGKTWTVQVSWYILDTNAKTGKKKKYKTKGGFLTKAEAKKWEIEQISAKNSNQITNVNPIFVDFFWDWATTYRIPGTTDATKRRYTSQTNILRKYFGLTKINNINRNDYQKFINYYGENHSKITVKKLHGVIKACVSDAQDEGIVPQNFTNRINLVWNDKKTHHIEYLSIAEIQKLIDVTKSSLNHIYTTPYMILTAIYTGMRLGEIMALQWSDIDEKKQTISINKSYDYISQKVKAPKNASSKRTIYISESLIKILNELKQNNHKFIFAENNNKLPSNNAVNHALKIRMKKAGINKVGFHFHSLRHCHVAYLVAHHVDWYEISKRLGHSNIGITMDTYSYMIDEMKATQQKILAQALESMDKPQKLHLA</sequence>
<dbReference type="RefSeq" id="WP_090093978.1">
    <property type="nucleotide sequence ID" value="NZ_CBCRVU010000001.1"/>
</dbReference>
<feature type="domain" description="Tyr recombinase" evidence="4">
    <location>
        <begin position="168"/>
        <end position="360"/>
    </location>
</feature>
<dbReference type="Pfam" id="PF14657">
    <property type="entry name" value="Arm-DNA-bind_4"/>
    <property type="match status" value="1"/>
</dbReference>
<dbReference type="GO" id="GO:0006310">
    <property type="term" value="P:DNA recombination"/>
    <property type="evidence" value="ECO:0007669"/>
    <property type="project" value="UniProtKB-KW"/>
</dbReference>
<dbReference type="Gene3D" id="1.10.150.130">
    <property type="match status" value="1"/>
</dbReference>
<dbReference type="InterPro" id="IPR025269">
    <property type="entry name" value="SAM-like_dom"/>
</dbReference>
<dbReference type="Gene3D" id="1.10.443.10">
    <property type="entry name" value="Intergrase catalytic core"/>
    <property type="match status" value="1"/>
</dbReference>